<feature type="region of interest" description="Disordered" evidence="1">
    <location>
        <begin position="148"/>
        <end position="178"/>
    </location>
</feature>
<dbReference type="EMBL" id="AMZH03005081">
    <property type="protein sequence ID" value="RRT67331.1"/>
    <property type="molecule type" value="Genomic_DNA"/>
</dbReference>
<dbReference type="AlphaFoldDB" id="A0A426ZTS8"/>
<gene>
    <name evidence="2" type="ORF">B296_00038513</name>
</gene>
<protein>
    <submittedName>
        <fullName evidence="2">Uncharacterized protein</fullName>
    </submittedName>
</protein>
<dbReference type="Proteomes" id="UP000287651">
    <property type="component" value="Unassembled WGS sequence"/>
</dbReference>
<organism evidence="2 3">
    <name type="scientific">Ensete ventricosum</name>
    <name type="common">Abyssinian banana</name>
    <name type="synonym">Musa ensete</name>
    <dbReference type="NCBI Taxonomy" id="4639"/>
    <lineage>
        <taxon>Eukaryota</taxon>
        <taxon>Viridiplantae</taxon>
        <taxon>Streptophyta</taxon>
        <taxon>Embryophyta</taxon>
        <taxon>Tracheophyta</taxon>
        <taxon>Spermatophyta</taxon>
        <taxon>Magnoliopsida</taxon>
        <taxon>Liliopsida</taxon>
        <taxon>Zingiberales</taxon>
        <taxon>Musaceae</taxon>
        <taxon>Ensete</taxon>
    </lineage>
</organism>
<evidence type="ECO:0000313" key="3">
    <source>
        <dbReference type="Proteomes" id="UP000287651"/>
    </source>
</evidence>
<sequence>MYRGRTAPNFARTGAAAIGRVLHRQQLQRSPILDGKAQASPATTRCELLTPLYRVISGSLSRCNEYSIAFPTAFPSPSWHVLKPSVSLVVTKSNRIKPQTLELSRPPLLLRSCASKHSLSSDLRRELRPAATMPSLVFSDHLLSSENAKKLKPKELPSQGRRKSRGRRKSMRRSSLLR</sequence>
<feature type="compositionally biased region" description="Basic residues" evidence="1">
    <location>
        <begin position="160"/>
        <end position="172"/>
    </location>
</feature>
<reference evidence="2 3" key="1">
    <citation type="journal article" date="2014" name="Agronomy (Basel)">
        <title>A Draft Genome Sequence for Ensete ventricosum, the Drought-Tolerant Tree Against Hunger.</title>
        <authorList>
            <person name="Harrison J."/>
            <person name="Moore K.A."/>
            <person name="Paszkiewicz K."/>
            <person name="Jones T."/>
            <person name="Grant M."/>
            <person name="Ambacheew D."/>
            <person name="Muzemil S."/>
            <person name="Studholme D.J."/>
        </authorList>
    </citation>
    <scope>NUCLEOTIDE SEQUENCE [LARGE SCALE GENOMIC DNA]</scope>
</reference>
<accession>A0A426ZTS8</accession>
<comment type="caution">
    <text evidence="2">The sequence shown here is derived from an EMBL/GenBank/DDBJ whole genome shotgun (WGS) entry which is preliminary data.</text>
</comment>
<evidence type="ECO:0000256" key="1">
    <source>
        <dbReference type="SAM" id="MobiDB-lite"/>
    </source>
</evidence>
<evidence type="ECO:0000313" key="2">
    <source>
        <dbReference type="EMBL" id="RRT67331.1"/>
    </source>
</evidence>
<proteinExistence type="predicted"/>
<name>A0A426ZTS8_ENSVE</name>